<dbReference type="GO" id="GO:0016114">
    <property type="term" value="P:terpenoid biosynthetic process"/>
    <property type="evidence" value="ECO:0007669"/>
    <property type="project" value="InterPro"/>
</dbReference>
<dbReference type="InterPro" id="IPR004588">
    <property type="entry name" value="IspG_bac-typ"/>
</dbReference>
<reference evidence="10 11" key="1">
    <citation type="submission" date="2019-03" db="EMBL/GenBank/DDBJ databases">
        <title>Metabolic potential of uncultured bacteria and archaea associated with petroleum seepage in deep-sea sediments.</title>
        <authorList>
            <person name="Dong X."/>
            <person name="Hubert C."/>
        </authorList>
    </citation>
    <scope>NUCLEOTIDE SEQUENCE [LARGE SCALE GENOMIC DNA]</scope>
    <source>
        <strain evidence="10">E44_bin18</strain>
    </source>
</reference>
<accession>A0A523UTU7</accession>
<evidence type="ECO:0000256" key="6">
    <source>
        <dbReference type="ARBA" id="ARBA00023014"/>
    </source>
</evidence>
<comment type="cofactor">
    <cofactor evidence="1">
        <name>[4Fe-4S] cluster</name>
        <dbReference type="ChEBI" id="CHEBI:49883"/>
    </cofactor>
</comment>
<evidence type="ECO:0000259" key="9">
    <source>
        <dbReference type="Pfam" id="PF26540"/>
    </source>
</evidence>
<dbReference type="InterPro" id="IPR058579">
    <property type="entry name" value="IspG_C"/>
</dbReference>
<comment type="caution">
    <text evidence="10">The sequence shown here is derived from an EMBL/GenBank/DDBJ whole genome shotgun (WGS) entry which is preliminary data.</text>
</comment>
<dbReference type="EMBL" id="SOJN01000071">
    <property type="protein sequence ID" value="TET45954.1"/>
    <property type="molecule type" value="Genomic_DNA"/>
</dbReference>
<dbReference type="InterPro" id="IPR045854">
    <property type="entry name" value="NO2/SO3_Rdtase_4Fe4S_sf"/>
</dbReference>
<dbReference type="SUPFAM" id="SSF56014">
    <property type="entry name" value="Nitrite and sulphite reductase 4Fe-4S domain-like"/>
    <property type="match status" value="1"/>
</dbReference>
<dbReference type="InterPro" id="IPR011005">
    <property type="entry name" value="Dihydropteroate_synth-like_sf"/>
</dbReference>
<keyword evidence="3" id="KW-0479">Metal-binding</keyword>
<evidence type="ECO:0000313" key="11">
    <source>
        <dbReference type="Proteomes" id="UP000315525"/>
    </source>
</evidence>
<dbReference type="Gene3D" id="3.20.20.20">
    <property type="entry name" value="Dihydropteroate synthase-like"/>
    <property type="match status" value="1"/>
</dbReference>
<evidence type="ECO:0000259" key="8">
    <source>
        <dbReference type="Pfam" id="PF04551"/>
    </source>
</evidence>
<keyword evidence="7" id="KW-0414">Isoprene biosynthesis</keyword>
<dbReference type="GO" id="GO:0046872">
    <property type="term" value="F:metal ion binding"/>
    <property type="evidence" value="ECO:0007669"/>
    <property type="project" value="UniProtKB-KW"/>
</dbReference>
<evidence type="ECO:0000256" key="5">
    <source>
        <dbReference type="ARBA" id="ARBA00023004"/>
    </source>
</evidence>
<dbReference type="GO" id="GO:0046429">
    <property type="term" value="F:4-hydroxy-3-methylbut-2-en-1-yl diphosphate synthase activity (ferredoxin)"/>
    <property type="evidence" value="ECO:0007669"/>
    <property type="project" value="InterPro"/>
</dbReference>
<keyword evidence="6" id="KW-0411">Iron-sulfur</keyword>
<dbReference type="InterPro" id="IPR058578">
    <property type="entry name" value="IspG_TIM"/>
</dbReference>
<evidence type="ECO:0000256" key="4">
    <source>
        <dbReference type="ARBA" id="ARBA00023002"/>
    </source>
</evidence>
<dbReference type="Proteomes" id="UP000315525">
    <property type="component" value="Unassembled WGS sequence"/>
</dbReference>
<evidence type="ECO:0000256" key="1">
    <source>
        <dbReference type="ARBA" id="ARBA00001966"/>
    </source>
</evidence>
<feature type="domain" description="IspG TIM-barrel" evidence="8">
    <location>
        <begin position="1"/>
        <end position="70"/>
    </location>
</feature>
<dbReference type="Pfam" id="PF26540">
    <property type="entry name" value="GcpE_C"/>
    <property type="match status" value="1"/>
</dbReference>
<keyword evidence="5" id="KW-0408">Iron</keyword>
<sequence>SDVPTTVRAYEIFSNKAHYPLHIGITAAGTILPGSIRSSVGLGILLSEGLGDTVRVSLTSDPVDEVRVAYEILRTLGLRERGPIIISCPTCGRCEIDVIRLAEKVQERLESVVEPLKVAVMGCMVNGPGEAREADVGIAGGKGEGVVFVHGTPGKKVKESSLLDALMDQIRKIREMSA</sequence>
<dbReference type="Pfam" id="PF04551">
    <property type="entry name" value="GcpE"/>
    <property type="match status" value="1"/>
</dbReference>
<keyword evidence="4" id="KW-0560">Oxidoreductase</keyword>
<gene>
    <name evidence="10" type="ORF">E3J62_05815</name>
</gene>
<evidence type="ECO:0000313" key="10">
    <source>
        <dbReference type="EMBL" id="TET45954.1"/>
    </source>
</evidence>
<evidence type="ECO:0000256" key="7">
    <source>
        <dbReference type="ARBA" id="ARBA00023229"/>
    </source>
</evidence>
<feature type="domain" description="IspG C-terminal" evidence="9">
    <location>
        <begin position="85"/>
        <end position="171"/>
    </location>
</feature>
<dbReference type="Gene3D" id="3.30.413.10">
    <property type="entry name" value="Sulfite Reductase Hemoprotein, domain 1"/>
    <property type="match status" value="1"/>
</dbReference>
<dbReference type="PANTHER" id="PTHR30454:SF0">
    <property type="entry name" value="4-HYDROXY-3-METHYLBUT-2-EN-1-YL DIPHOSPHATE SYNTHASE (FERREDOXIN), CHLOROPLASTIC"/>
    <property type="match status" value="1"/>
</dbReference>
<dbReference type="GO" id="GO:0051539">
    <property type="term" value="F:4 iron, 4 sulfur cluster binding"/>
    <property type="evidence" value="ECO:0007669"/>
    <property type="project" value="UniProtKB-KW"/>
</dbReference>
<dbReference type="PANTHER" id="PTHR30454">
    <property type="entry name" value="4-HYDROXY-3-METHYLBUT-2-EN-1-YL DIPHOSPHATE SYNTHASE"/>
    <property type="match status" value="1"/>
</dbReference>
<proteinExistence type="predicted"/>
<dbReference type="GO" id="GO:0019288">
    <property type="term" value="P:isopentenyl diphosphate biosynthetic process, methylerythritol 4-phosphate pathway"/>
    <property type="evidence" value="ECO:0007669"/>
    <property type="project" value="TreeGrafter"/>
</dbReference>
<keyword evidence="2" id="KW-0004">4Fe-4S</keyword>
<dbReference type="AlphaFoldDB" id="A0A523UTU7"/>
<organism evidence="10 11">
    <name type="scientific">candidate division TA06 bacterium</name>
    <dbReference type="NCBI Taxonomy" id="2250710"/>
    <lineage>
        <taxon>Bacteria</taxon>
        <taxon>Bacteria division TA06</taxon>
    </lineage>
</organism>
<protein>
    <submittedName>
        <fullName evidence="10">4-hydroxy-3-methylbut-2-en-1-yl diphosphate synthase</fullName>
    </submittedName>
</protein>
<feature type="non-terminal residue" evidence="10">
    <location>
        <position position="1"/>
    </location>
</feature>
<name>A0A523UTU7_UNCT6</name>
<evidence type="ECO:0000256" key="2">
    <source>
        <dbReference type="ARBA" id="ARBA00022485"/>
    </source>
</evidence>
<evidence type="ECO:0000256" key="3">
    <source>
        <dbReference type="ARBA" id="ARBA00022723"/>
    </source>
</evidence>